<accession>A0AAD6XW31</accession>
<evidence type="ECO:0000313" key="3">
    <source>
        <dbReference type="Proteomes" id="UP001222325"/>
    </source>
</evidence>
<evidence type="ECO:0000256" key="1">
    <source>
        <dbReference type="SAM" id="MobiDB-lite"/>
    </source>
</evidence>
<dbReference type="AlphaFoldDB" id="A0AAD6XW31"/>
<feature type="compositionally biased region" description="Pro residues" evidence="1">
    <location>
        <begin position="56"/>
        <end position="68"/>
    </location>
</feature>
<dbReference type="EMBL" id="JARJCN010000006">
    <property type="protein sequence ID" value="KAJ7100120.1"/>
    <property type="molecule type" value="Genomic_DNA"/>
</dbReference>
<dbReference type="Proteomes" id="UP001222325">
    <property type="component" value="Unassembled WGS sequence"/>
</dbReference>
<feature type="region of interest" description="Disordered" evidence="1">
    <location>
        <begin position="1"/>
        <end position="34"/>
    </location>
</feature>
<organism evidence="2 3">
    <name type="scientific">Mycena belliarum</name>
    <dbReference type="NCBI Taxonomy" id="1033014"/>
    <lineage>
        <taxon>Eukaryota</taxon>
        <taxon>Fungi</taxon>
        <taxon>Dikarya</taxon>
        <taxon>Basidiomycota</taxon>
        <taxon>Agaricomycotina</taxon>
        <taxon>Agaricomycetes</taxon>
        <taxon>Agaricomycetidae</taxon>
        <taxon>Agaricales</taxon>
        <taxon>Marasmiineae</taxon>
        <taxon>Mycenaceae</taxon>
        <taxon>Mycena</taxon>
    </lineage>
</organism>
<gene>
    <name evidence="2" type="ORF">B0H15DRAFT_944485</name>
</gene>
<feature type="region of interest" description="Disordered" evidence="1">
    <location>
        <begin position="343"/>
        <end position="362"/>
    </location>
</feature>
<proteinExistence type="predicted"/>
<feature type="region of interest" description="Disordered" evidence="1">
    <location>
        <begin position="48"/>
        <end position="88"/>
    </location>
</feature>
<evidence type="ECO:0000313" key="2">
    <source>
        <dbReference type="EMBL" id="KAJ7100120.1"/>
    </source>
</evidence>
<sequence length="377" mass="40979">MPKRQDKTALRPWVSTPPPSPFNPTRSSKSRYEVGPALLGILAHCTPPNRLWHAHPTPPHPPPPPPPRRQNRNRNRARESSRYAAAPRTWTCRPFPASAPASAPAVNDAAGTGDGAPARPHFGSGLPGVRDPSPWQNDVDNATVEADATISASVSTSHDRYHLNAIRAGRPARRCWRSLLKSGLGCRDSDTRARSRARAASRLGRPRLAITAPARRTHHRRNPANTSLDARVASANGDGVQPSSSCRALLIRPRARDSQFPKSPTPGIRRTSNDALRDAMRYTAPNATCRRVDGDSEHAYIRIASPCLFQCAPPPRPRLGHAAWRSGRIVYCGHSVSPRPPFVFSRAGHGRSKEGGGARRTRTPASYISAGAFLDIL</sequence>
<name>A0AAD6XW31_9AGAR</name>
<protein>
    <submittedName>
        <fullName evidence="2">Uncharacterized protein</fullName>
    </submittedName>
</protein>
<comment type="caution">
    <text evidence="2">The sequence shown here is derived from an EMBL/GenBank/DDBJ whole genome shotgun (WGS) entry which is preliminary data.</text>
</comment>
<keyword evidence="3" id="KW-1185">Reference proteome</keyword>
<reference evidence="2" key="1">
    <citation type="submission" date="2023-03" db="EMBL/GenBank/DDBJ databases">
        <title>Massive genome expansion in bonnet fungi (Mycena s.s.) driven by repeated elements and novel gene families across ecological guilds.</title>
        <authorList>
            <consortium name="Lawrence Berkeley National Laboratory"/>
            <person name="Harder C.B."/>
            <person name="Miyauchi S."/>
            <person name="Viragh M."/>
            <person name="Kuo A."/>
            <person name="Thoen E."/>
            <person name="Andreopoulos B."/>
            <person name="Lu D."/>
            <person name="Skrede I."/>
            <person name="Drula E."/>
            <person name="Henrissat B."/>
            <person name="Morin E."/>
            <person name="Kohler A."/>
            <person name="Barry K."/>
            <person name="LaButti K."/>
            <person name="Morin E."/>
            <person name="Salamov A."/>
            <person name="Lipzen A."/>
            <person name="Mereny Z."/>
            <person name="Hegedus B."/>
            <person name="Baldrian P."/>
            <person name="Stursova M."/>
            <person name="Weitz H."/>
            <person name="Taylor A."/>
            <person name="Grigoriev I.V."/>
            <person name="Nagy L.G."/>
            <person name="Martin F."/>
            <person name="Kauserud H."/>
        </authorList>
    </citation>
    <scope>NUCLEOTIDE SEQUENCE</scope>
    <source>
        <strain evidence="2">CBHHK173m</strain>
    </source>
</reference>